<dbReference type="Gene3D" id="3.40.920.10">
    <property type="entry name" value="Pyruvate-ferredoxin oxidoreductase, PFOR, domain III"/>
    <property type="match status" value="1"/>
</dbReference>
<dbReference type="NCBIfam" id="NF005325">
    <property type="entry name" value="PRK06853.1-5"/>
    <property type="match status" value="1"/>
</dbReference>
<protein>
    <submittedName>
        <fullName evidence="3">Indolepyruvate ferredoxin oxidoreductase beta subunit</fullName>
    </submittedName>
</protein>
<organism evidence="3 4">
    <name type="scientific">Sporobacter termitidis DSM 10068</name>
    <dbReference type="NCBI Taxonomy" id="1123282"/>
    <lineage>
        <taxon>Bacteria</taxon>
        <taxon>Bacillati</taxon>
        <taxon>Bacillota</taxon>
        <taxon>Clostridia</taxon>
        <taxon>Eubacteriales</taxon>
        <taxon>Oscillospiraceae</taxon>
        <taxon>Sporobacter</taxon>
    </lineage>
</organism>
<proteinExistence type="predicted"/>
<dbReference type="InterPro" id="IPR019752">
    <property type="entry name" value="Pyrv/ketoisovalerate_OxRed_cat"/>
</dbReference>
<dbReference type="GO" id="GO:0016903">
    <property type="term" value="F:oxidoreductase activity, acting on the aldehyde or oxo group of donors"/>
    <property type="evidence" value="ECO:0007669"/>
    <property type="project" value="InterPro"/>
</dbReference>
<dbReference type="InterPro" id="IPR052198">
    <property type="entry name" value="IorB_Oxidoreductase"/>
</dbReference>
<name>A0A1M5TRY8_9FIRM</name>
<dbReference type="OrthoDB" id="9789125at2"/>
<dbReference type="Proteomes" id="UP000183995">
    <property type="component" value="Unassembled WGS sequence"/>
</dbReference>
<gene>
    <name evidence="3" type="ORF">SAMN02745823_00210</name>
</gene>
<feature type="domain" description="Pyruvate/ketoisovalerate oxidoreductase catalytic" evidence="2">
    <location>
        <begin position="12"/>
        <end position="188"/>
    </location>
</feature>
<dbReference type="PANTHER" id="PTHR43854:SF1">
    <property type="entry name" value="INDOLEPYRUVATE OXIDOREDUCTASE SUBUNIT IORB"/>
    <property type="match status" value="1"/>
</dbReference>
<dbReference type="RefSeq" id="WP_073075784.1">
    <property type="nucleotide sequence ID" value="NZ_FQXV01000001.1"/>
</dbReference>
<evidence type="ECO:0000313" key="3">
    <source>
        <dbReference type="EMBL" id="SHH53575.1"/>
    </source>
</evidence>
<keyword evidence="3" id="KW-0670">Pyruvate</keyword>
<accession>A0A1M5TRY8</accession>
<evidence type="ECO:0000259" key="2">
    <source>
        <dbReference type="Pfam" id="PF01558"/>
    </source>
</evidence>
<reference evidence="3 4" key="1">
    <citation type="submission" date="2016-11" db="EMBL/GenBank/DDBJ databases">
        <authorList>
            <person name="Jaros S."/>
            <person name="Januszkiewicz K."/>
            <person name="Wedrychowicz H."/>
        </authorList>
    </citation>
    <scope>NUCLEOTIDE SEQUENCE [LARGE SCALE GENOMIC DNA]</scope>
    <source>
        <strain evidence="3 4">DSM 10068</strain>
    </source>
</reference>
<keyword evidence="4" id="KW-1185">Reference proteome</keyword>
<dbReference type="InterPro" id="IPR002869">
    <property type="entry name" value="Pyrv_flavodox_OxRed_cen"/>
</dbReference>
<dbReference type="SUPFAM" id="SSF53323">
    <property type="entry name" value="Pyruvate-ferredoxin oxidoreductase, PFOR, domain III"/>
    <property type="match status" value="1"/>
</dbReference>
<dbReference type="EMBL" id="FQXV01000001">
    <property type="protein sequence ID" value="SHH53575.1"/>
    <property type="molecule type" value="Genomic_DNA"/>
</dbReference>
<dbReference type="AlphaFoldDB" id="A0A1M5TRY8"/>
<dbReference type="PANTHER" id="PTHR43854">
    <property type="entry name" value="INDOLEPYRUVATE OXIDOREDUCTASE SUBUNIT IORB"/>
    <property type="match status" value="1"/>
</dbReference>
<evidence type="ECO:0000313" key="4">
    <source>
        <dbReference type="Proteomes" id="UP000183995"/>
    </source>
</evidence>
<keyword evidence="1" id="KW-0560">Oxidoreductase</keyword>
<dbReference type="STRING" id="1123282.SAMN02745823_00210"/>
<evidence type="ECO:0000256" key="1">
    <source>
        <dbReference type="ARBA" id="ARBA00023002"/>
    </source>
</evidence>
<dbReference type="Pfam" id="PF01558">
    <property type="entry name" value="POR"/>
    <property type="match status" value="1"/>
</dbReference>
<sequence length="191" mass="20526">MRTKNIMIVGVGGQGSLLASKLLGRLLMNEGYDVKVSEVHGMSQRGGSVVTYVRYGDNVASPVIDTGEADYIVSFELLEAARMVKYLAPDGQIVTNTQQIDPMPVITGAASYPENLVDKMKAADVKVDAFDALALAEKAGSSKAVNLVLMGRLSKYFPLPVSVWNKAVEESVPAKFLELNRKAFELGRSAG</sequence>